<evidence type="ECO:0000259" key="5">
    <source>
        <dbReference type="Pfam" id="PF00890"/>
    </source>
</evidence>
<keyword evidence="3" id="KW-0274">FAD</keyword>
<evidence type="ECO:0000256" key="4">
    <source>
        <dbReference type="ARBA" id="ARBA00023002"/>
    </source>
</evidence>
<dbReference type="EMBL" id="CCMZ01000006">
    <property type="protein sequence ID" value="CDX13283.1"/>
    <property type="molecule type" value="Genomic_DNA"/>
</dbReference>
<keyword evidence="4" id="KW-0560">Oxidoreductase</keyword>
<evidence type="ECO:0000313" key="7">
    <source>
        <dbReference type="Proteomes" id="UP000045285"/>
    </source>
</evidence>
<dbReference type="SUPFAM" id="SSF56425">
    <property type="entry name" value="Succinate dehydrogenase/fumarate reductase flavoprotein, catalytic domain"/>
    <property type="match status" value="1"/>
</dbReference>
<dbReference type="AlphaFoldDB" id="A0A090DCW3"/>
<sequence>MGEFDVLVIGSGSAAGSAALRAAKGGLNVLVIEKSEWLGGTSAMSGAGVWIPANHLAAAAGVADSRDDALTYLRAVSPRDWARKEDALWSAFVRAAPDMLRFLSGNTPLDFRLVNEPDPFAEAPGGKLFGRMLSPRPLSRRILGKFAPRLRRSTLPHSFSYQEIVDLDLYHHPIRAGLRLWPKLLWRRLTNAGGQGTALMTGLIKGCLDAGVVFQLETRAVGLLQDSDSRVIGAEVEREGRRTKLLARRGVIIATGGFEWDAEMRARHFPGALDRIGSPPTNEGDGQKLAASVGAELDRMDQANVYPCLPTLYQGKPHGLPMTFQAEPHSIVVNRDGRRFVSENDFNIGEAIDARGADGAPVNLPCYLVGDHRFLRTSLPFRWYASYERQWIKKSDTIGGLAAKLGLPASALEETIARWNGFCSKGRDEDFRRGENGWEDYKAHGPENRLKPIDKPPYVGMTLNRSILGTKGGARTNERAQVLRPDGSIIPGLYAAGLAMANPIGTRAVGAGTTLGPNLTWGFIAAETILHQNR</sequence>
<dbReference type="InterPro" id="IPR027477">
    <property type="entry name" value="Succ_DH/fumarate_Rdtase_cat_sf"/>
</dbReference>
<proteinExistence type="predicted"/>
<dbReference type="Gene3D" id="3.50.50.60">
    <property type="entry name" value="FAD/NAD(P)-binding domain"/>
    <property type="match status" value="2"/>
</dbReference>
<dbReference type="STRING" id="69974.MPLDJ20_150183"/>
<name>A0A090DCW3_MESPL</name>
<comment type="cofactor">
    <cofactor evidence="1">
        <name>FAD</name>
        <dbReference type="ChEBI" id="CHEBI:57692"/>
    </cofactor>
</comment>
<evidence type="ECO:0000256" key="3">
    <source>
        <dbReference type="ARBA" id="ARBA00022827"/>
    </source>
</evidence>
<keyword evidence="2" id="KW-0285">Flavoprotein</keyword>
<dbReference type="PANTHER" id="PTHR43400">
    <property type="entry name" value="FUMARATE REDUCTASE"/>
    <property type="match status" value="1"/>
</dbReference>
<dbReference type="Proteomes" id="UP000045285">
    <property type="component" value="Unassembled WGS sequence"/>
</dbReference>
<reference evidence="7" key="1">
    <citation type="submission" date="2014-08" db="EMBL/GenBank/DDBJ databases">
        <authorList>
            <person name="Moulin L."/>
        </authorList>
    </citation>
    <scope>NUCLEOTIDE SEQUENCE [LARGE SCALE GENOMIC DNA]</scope>
</reference>
<feature type="domain" description="FAD-dependent oxidoreductase 2 FAD-binding" evidence="5">
    <location>
        <begin position="5"/>
        <end position="515"/>
    </location>
</feature>
<dbReference type="InterPro" id="IPR003953">
    <property type="entry name" value="FAD-dep_OxRdtase_2_FAD-bd"/>
</dbReference>
<evidence type="ECO:0000256" key="2">
    <source>
        <dbReference type="ARBA" id="ARBA00022630"/>
    </source>
</evidence>
<dbReference type="InterPro" id="IPR036188">
    <property type="entry name" value="FAD/NAD-bd_sf"/>
</dbReference>
<protein>
    <submittedName>
        <fullName evidence="6">FAD binding domain protein</fullName>
    </submittedName>
</protein>
<accession>A0A090DCW3</accession>
<organism evidence="6 7">
    <name type="scientific">Mesorhizobium plurifarium</name>
    <dbReference type="NCBI Taxonomy" id="69974"/>
    <lineage>
        <taxon>Bacteria</taxon>
        <taxon>Pseudomonadati</taxon>
        <taxon>Pseudomonadota</taxon>
        <taxon>Alphaproteobacteria</taxon>
        <taxon>Hyphomicrobiales</taxon>
        <taxon>Phyllobacteriaceae</taxon>
        <taxon>Mesorhizobium</taxon>
    </lineage>
</organism>
<dbReference type="Pfam" id="PF00890">
    <property type="entry name" value="FAD_binding_2"/>
    <property type="match status" value="1"/>
</dbReference>
<dbReference type="InterPro" id="IPR050315">
    <property type="entry name" value="FAD-oxidoreductase_2"/>
</dbReference>
<dbReference type="GO" id="GO:0016491">
    <property type="term" value="F:oxidoreductase activity"/>
    <property type="evidence" value="ECO:0007669"/>
    <property type="project" value="UniProtKB-KW"/>
</dbReference>
<dbReference type="SUPFAM" id="SSF51905">
    <property type="entry name" value="FAD/NAD(P)-binding domain"/>
    <property type="match status" value="1"/>
</dbReference>
<evidence type="ECO:0000256" key="1">
    <source>
        <dbReference type="ARBA" id="ARBA00001974"/>
    </source>
</evidence>
<keyword evidence="7" id="KW-1185">Reference proteome</keyword>
<dbReference type="PANTHER" id="PTHR43400:SF10">
    <property type="entry name" value="3-OXOSTEROID 1-DEHYDROGENASE"/>
    <property type="match status" value="1"/>
</dbReference>
<dbReference type="GO" id="GO:0008202">
    <property type="term" value="P:steroid metabolic process"/>
    <property type="evidence" value="ECO:0007669"/>
    <property type="project" value="UniProtKB-ARBA"/>
</dbReference>
<gene>
    <name evidence="6" type="ORF">MPL3356_140134</name>
</gene>
<evidence type="ECO:0000313" key="6">
    <source>
        <dbReference type="EMBL" id="CDX13283.1"/>
    </source>
</evidence>